<feature type="region of interest" description="Disordered" evidence="1">
    <location>
        <begin position="179"/>
        <end position="358"/>
    </location>
</feature>
<dbReference type="PANTHER" id="PTHR22084:SF1">
    <property type="entry name" value="BZIP DOMAIN-CONTAINING PROTEIN-RELATED"/>
    <property type="match status" value="1"/>
</dbReference>
<name>A0A8R1V336_PRIPA</name>
<feature type="compositionally biased region" description="Basic and acidic residues" evidence="1">
    <location>
        <begin position="179"/>
        <end position="229"/>
    </location>
</feature>
<feature type="compositionally biased region" description="Pro residues" evidence="1">
    <location>
        <begin position="461"/>
        <end position="476"/>
    </location>
</feature>
<dbReference type="Proteomes" id="UP000005239">
    <property type="component" value="Unassembled WGS sequence"/>
</dbReference>
<feature type="region of interest" description="Disordered" evidence="1">
    <location>
        <begin position="439"/>
        <end position="479"/>
    </location>
</feature>
<accession>A0A8R1V336</accession>
<evidence type="ECO:0000313" key="3">
    <source>
        <dbReference type="Proteomes" id="UP000005239"/>
    </source>
</evidence>
<proteinExistence type="predicted"/>
<reference evidence="3" key="1">
    <citation type="journal article" date="2008" name="Nat. Genet.">
        <title>The Pristionchus pacificus genome provides a unique perspective on nematode lifestyle and parasitism.</title>
        <authorList>
            <person name="Dieterich C."/>
            <person name="Clifton S.W."/>
            <person name="Schuster L.N."/>
            <person name="Chinwalla A."/>
            <person name="Delehaunty K."/>
            <person name="Dinkelacker I."/>
            <person name="Fulton L."/>
            <person name="Fulton R."/>
            <person name="Godfrey J."/>
            <person name="Minx P."/>
            <person name="Mitreva M."/>
            <person name="Roeseler W."/>
            <person name="Tian H."/>
            <person name="Witte H."/>
            <person name="Yang S.P."/>
            <person name="Wilson R.K."/>
            <person name="Sommer R.J."/>
        </authorList>
    </citation>
    <scope>NUCLEOTIDE SEQUENCE [LARGE SCALE GENOMIC DNA]</scope>
    <source>
        <strain evidence="3">PS312</strain>
    </source>
</reference>
<dbReference type="PANTHER" id="PTHR22084">
    <property type="entry name" value="GEX INTERACTING PROTEIN PROTEIN 4"/>
    <property type="match status" value="1"/>
</dbReference>
<dbReference type="EnsemblMetazoa" id="PPA47283.1">
    <property type="protein sequence ID" value="PPA47283.1"/>
    <property type="gene ID" value="WBGene00305178"/>
</dbReference>
<feature type="compositionally biased region" description="Basic and acidic residues" evidence="1">
    <location>
        <begin position="237"/>
        <end position="258"/>
    </location>
</feature>
<gene>
    <name evidence="2" type="primary">WBGene00305178</name>
</gene>
<dbReference type="AlphaFoldDB" id="A0A8R1V336"/>
<reference evidence="2" key="2">
    <citation type="submission" date="2022-06" db="UniProtKB">
        <authorList>
            <consortium name="EnsemblMetazoa"/>
        </authorList>
    </citation>
    <scope>IDENTIFICATION</scope>
    <source>
        <strain evidence="2">PS312</strain>
    </source>
</reference>
<evidence type="ECO:0000313" key="2">
    <source>
        <dbReference type="EnsemblMetazoa" id="PPA47283.1"/>
    </source>
</evidence>
<sequence length="499" mass="55064">MSSSTGGGGSNNGQGIAHYVNQLNNGEDRSGGFGDKLNYLNGSNGQRFMNGLNSNEAVNNLQIPLSMISSSSGYKPRATVNQQTGEINPAVFLANLYNNKDHNTDDKNGIYMNQQKELRLPSEEGLMVDDPMDFQRRLQELKAMQQGLSMMSPGSVGGSRPADPEKRARWAEATRRRFENMSDNQKEVQKAKWAEAARRRGYEPTRRRFDNMSEEQKEEQKAKWAEAARRRYARMTPEQRRDLGQRQTERKRIKRQNDKMMMSFQDQIQTFSSSSSNSSSPAPPPITTSSNSSTIDRCRTGVGCEKVGPESRISPTSAPAPPSPPAFSPCPPAPADTPPPPPLSTLTPDHPPPPSYSRLEALCALSPARSDVLDDEDLLELLGDELLQQQQRTASAPPQPQQARFAVPAELADLPIAAFLNLSGRRKQQISALRERLEGASAVVGAPEAPKRLTPTRRARPQPPPKRSPPKAPLAPRPERLLHCISPIDGARIVIRLLE</sequence>
<evidence type="ECO:0000256" key="1">
    <source>
        <dbReference type="SAM" id="MobiDB-lite"/>
    </source>
</evidence>
<keyword evidence="3" id="KW-1185">Reference proteome</keyword>
<protein>
    <submittedName>
        <fullName evidence="2">Uncharacterized protein</fullName>
    </submittedName>
</protein>
<organism evidence="2 3">
    <name type="scientific">Pristionchus pacificus</name>
    <name type="common">Parasitic nematode worm</name>
    <dbReference type="NCBI Taxonomy" id="54126"/>
    <lineage>
        <taxon>Eukaryota</taxon>
        <taxon>Metazoa</taxon>
        <taxon>Ecdysozoa</taxon>
        <taxon>Nematoda</taxon>
        <taxon>Chromadorea</taxon>
        <taxon>Rhabditida</taxon>
        <taxon>Rhabditina</taxon>
        <taxon>Diplogasteromorpha</taxon>
        <taxon>Diplogasteroidea</taxon>
        <taxon>Neodiplogasteridae</taxon>
        <taxon>Pristionchus</taxon>
    </lineage>
</organism>
<feature type="compositionally biased region" description="Pro residues" evidence="1">
    <location>
        <begin position="318"/>
        <end position="355"/>
    </location>
</feature>